<sequence length="85" mass="9794">MKQFSLHHNGMELLVEFDEAAVFWHRVRLIVNHEVADQRSLFLGTTRLRATHPRPLAVDARVGLFGPKSVLLRDRAETSVFTKEK</sequence>
<proteinExistence type="predicted"/>
<evidence type="ECO:0000313" key="2">
    <source>
        <dbReference type="Proteomes" id="UP001519331"/>
    </source>
</evidence>
<dbReference type="RefSeq" id="WP_210049722.1">
    <property type="nucleotide sequence ID" value="NZ_JAGINX010000001.1"/>
</dbReference>
<gene>
    <name evidence="1" type="ORF">JOF45_002133</name>
</gene>
<keyword evidence="2" id="KW-1185">Reference proteome</keyword>
<reference evidence="1 2" key="1">
    <citation type="submission" date="2021-03" db="EMBL/GenBank/DDBJ databases">
        <title>Sequencing the genomes of 1000 actinobacteria strains.</title>
        <authorList>
            <person name="Klenk H.-P."/>
        </authorList>
    </citation>
    <scope>NUCLEOTIDE SEQUENCE [LARGE SCALE GENOMIC DNA]</scope>
    <source>
        <strain evidence="1 2">DSM 12544</strain>
    </source>
</reference>
<evidence type="ECO:0000313" key="1">
    <source>
        <dbReference type="EMBL" id="MBP2319114.1"/>
    </source>
</evidence>
<dbReference type="EMBL" id="JAGINX010000001">
    <property type="protein sequence ID" value="MBP2319114.1"/>
    <property type="molecule type" value="Genomic_DNA"/>
</dbReference>
<accession>A0ABS4T3S7</accession>
<organism evidence="1 2">
    <name type="scientific">Nesterenkonia lacusekhoensis</name>
    <dbReference type="NCBI Taxonomy" id="150832"/>
    <lineage>
        <taxon>Bacteria</taxon>
        <taxon>Bacillati</taxon>
        <taxon>Actinomycetota</taxon>
        <taxon>Actinomycetes</taxon>
        <taxon>Micrococcales</taxon>
        <taxon>Micrococcaceae</taxon>
        <taxon>Nesterenkonia</taxon>
    </lineage>
</organism>
<dbReference type="Proteomes" id="UP001519331">
    <property type="component" value="Unassembled WGS sequence"/>
</dbReference>
<name>A0ABS4T3S7_9MICC</name>
<comment type="caution">
    <text evidence="1">The sequence shown here is derived from an EMBL/GenBank/DDBJ whole genome shotgun (WGS) entry which is preliminary data.</text>
</comment>
<protein>
    <submittedName>
        <fullName evidence="1">Uncharacterized protein</fullName>
    </submittedName>
</protein>